<dbReference type="EnsemblMetazoa" id="CapteT148275">
    <property type="protein sequence ID" value="CapteP148275"/>
    <property type="gene ID" value="CapteG148275"/>
</dbReference>
<dbReference type="Gene3D" id="1.20.890.10">
    <property type="entry name" value="cAMP-dependent protein kinase regulatory subunit, dimerization-anchoring domain"/>
    <property type="match status" value="1"/>
</dbReference>
<dbReference type="OMA" id="CKEFALM"/>
<dbReference type="CDD" id="cd22969">
    <property type="entry name" value="DD_IQCK"/>
    <property type="match status" value="1"/>
</dbReference>
<dbReference type="Pfam" id="PF00612">
    <property type="entry name" value="IQ"/>
    <property type="match status" value="1"/>
</dbReference>
<dbReference type="Proteomes" id="UP000014760">
    <property type="component" value="Unassembled WGS sequence"/>
</dbReference>
<dbReference type="PANTHER" id="PTHR34927">
    <property type="entry name" value="IQ DOMAIN-CONTAINING PROTEIN K"/>
    <property type="match status" value="1"/>
</dbReference>
<evidence type="ECO:0000313" key="4">
    <source>
        <dbReference type="Proteomes" id="UP000014760"/>
    </source>
</evidence>
<accession>R7UIZ7</accession>
<evidence type="ECO:0008006" key="5">
    <source>
        <dbReference type="Google" id="ProtNLM"/>
    </source>
</evidence>
<gene>
    <name evidence="2" type="ORF">CAPTEDRAFT_148275</name>
</gene>
<dbReference type="AlphaFoldDB" id="R7UIZ7"/>
<dbReference type="InterPro" id="IPR043408">
    <property type="entry name" value="IQCK"/>
</dbReference>
<dbReference type="CDD" id="cd23767">
    <property type="entry name" value="IQCD"/>
    <property type="match status" value="1"/>
</dbReference>
<dbReference type="EMBL" id="AMQN01007379">
    <property type="status" value="NOT_ANNOTATED_CDS"/>
    <property type="molecule type" value="Genomic_DNA"/>
</dbReference>
<reference evidence="3" key="3">
    <citation type="submission" date="2015-06" db="UniProtKB">
        <authorList>
            <consortium name="EnsemblMetazoa"/>
        </authorList>
    </citation>
    <scope>IDENTIFICATION</scope>
</reference>
<reference evidence="4" key="1">
    <citation type="submission" date="2012-12" db="EMBL/GenBank/DDBJ databases">
        <authorList>
            <person name="Hellsten U."/>
            <person name="Grimwood J."/>
            <person name="Chapman J.A."/>
            <person name="Shapiro H."/>
            <person name="Aerts A."/>
            <person name="Otillar R.P."/>
            <person name="Terry A.Y."/>
            <person name="Boore J.L."/>
            <person name="Simakov O."/>
            <person name="Marletaz F."/>
            <person name="Cho S.-J."/>
            <person name="Edsinger-Gonzales E."/>
            <person name="Havlak P."/>
            <person name="Kuo D.-H."/>
            <person name="Larsson T."/>
            <person name="Lv J."/>
            <person name="Arendt D."/>
            <person name="Savage R."/>
            <person name="Osoegawa K."/>
            <person name="de Jong P."/>
            <person name="Lindberg D.R."/>
            <person name="Seaver E.C."/>
            <person name="Weisblat D.A."/>
            <person name="Putnam N.H."/>
            <person name="Grigoriev I.V."/>
            <person name="Rokhsar D.S."/>
        </authorList>
    </citation>
    <scope>NUCLEOTIDE SEQUENCE</scope>
    <source>
        <strain evidence="4">I ESC-2004</strain>
    </source>
</reference>
<dbReference type="InterPro" id="IPR000048">
    <property type="entry name" value="IQ_motif_EF-hand-BS"/>
</dbReference>
<dbReference type="HOGENOM" id="CLU_059086_1_0_1"/>
<feature type="region of interest" description="Disordered" evidence="1">
    <location>
        <begin position="236"/>
        <end position="257"/>
    </location>
</feature>
<dbReference type="PANTHER" id="PTHR34927:SF1">
    <property type="entry name" value="IQ DOMAIN-CONTAINING PROTEIN K"/>
    <property type="match status" value="1"/>
</dbReference>
<dbReference type="PROSITE" id="PS50096">
    <property type="entry name" value="IQ"/>
    <property type="match status" value="1"/>
</dbReference>
<organism evidence="2">
    <name type="scientific">Capitella teleta</name>
    <name type="common">Polychaete worm</name>
    <dbReference type="NCBI Taxonomy" id="283909"/>
    <lineage>
        <taxon>Eukaryota</taxon>
        <taxon>Metazoa</taxon>
        <taxon>Spiralia</taxon>
        <taxon>Lophotrochozoa</taxon>
        <taxon>Annelida</taxon>
        <taxon>Polychaeta</taxon>
        <taxon>Sedentaria</taxon>
        <taxon>Scolecida</taxon>
        <taxon>Capitellidae</taxon>
        <taxon>Capitella</taxon>
    </lineage>
</organism>
<evidence type="ECO:0000256" key="1">
    <source>
        <dbReference type="SAM" id="MobiDB-lite"/>
    </source>
</evidence>
<reference evidence="2 4" key="2">
    <citation type="journal article" date="2013" name="Nature">
        <title>Insights into bilaterian evolution from three spiralian genomes.</title>
        <authorList>
            <person name="Simakov O."/>
            <person name="Marletaz F."/>
            <person name="Cho S.J."/>
            <person name="Edsinger-Gonzales E."/>
            <person name="Havlak P."/>
            <person name="Hellsten U."/>
            <person name="Kuo D.H."/>
            <person name="Larsson T."/>
            <person name="Lv J."/>
            <person name="Arendt D."/>
            <person name="Savage R."/>
            <person name="Osoegawa K."/>
            <person name="de Jong P."/>
            <person name="Grimwood J."/>
            <person name="Chapman J.A."/>
            <person name="Shapiro H."/>
            <person name="Aerts A."/>
            <person name="Otillar R.P."/>
            <person name="Terry A.Y."/>
            <person name="Boore J.L."/>
            <person name="Grigoriev I.V."/>
            <person name="Lindberg D.R."/>
            <person name="Seaver E.C."/>
            <person name="Weisblat D.A."/>
            <person name="Putnam N.H."/>
            <person name="Rokhsar D.S."/>
        </authorList>
    </citation>
    <scope>NUCLEOTIDE SEQUENCE</scope>
    <source>
        <strain evidence="2 4">I ESC-2004</strain>
    </source>
</reference>
<evidence type="ECO:0000313" key="2">
    <source>
        <dbReference type="EMBL" id="ELU06529.1"/>
    </source>
</evidence>
<sequence length="284" mass="32833">MSVITRVPEPNLWDEICKDFQSRRPPFKDDDQLSVHTNLENYDASVHNPVFYGNMYKKIEVDTNTSAEFDASASHPSCVGYAFVERPPISPPPSPAPLPDKNTCSPREYLDHHIFPILLPALEEMLREAKKERCFERKRTKFNALDFLTQYLYSNNKRHEERGEVPLAEIPFVKEHWKDHPRPPLPKSLLWSEEEASLKIQSFWRGYKARLDPEVQELRAWQKEWREENGSIKNKVDDFWTKQMPEGESGTEQVEKSDVMANEEVFETPAEVPAAGAAEMSADA</sequence>
<protein>
    <recommendedName>
        <fullName evidence="5">IQ domain-containing protein K</fullName>
    </recommendedName>
</protein>
<dbReference type="OrthoDB" id="2155538at2759"/>
<dbReference type="EMBL" id="KB300556">
    <property type="protein sequence ID" value="ELU06529.1"/>
    <property type="molecule type" value="Genomic_DNA"/>
</dbReference>
<keyword evidence="4" id="KW-1185">Reference proteome</keyword>
<dbReference type="STRING" id="283909.R7UIZ7"/>
<evidence type="ECO:0000313" key="3">
    <source>
        <dbReference type="EnsemblMetazoa" id="CapteP148275"/>
    </source>
</evidence>
<name>R7UIZ7_CAPTE</name>
<proteinExistence type="predicted"/>